<comment type="caution">
    <text evidence="6">The sequence shown here is derived from an EMBL/GenBank/DDBJ whole genome shotgun (WGS) entry which is preliminary data.</text>
</comment>
<feature type="signal peptide" evidence="4">
    <location>
        <begin position="1"/>
        <end position="22"/>
    </location>
</feature>
<dbReference type="OrthoDB" id="408631at2759"/>
<dbReference type="Gene3D" id="3.40.50.1820">
    <property type="entry name" value="alpha/beta hydrolase"/>
    <property type="match status" value="1"/>
</dbReference>
<protein>
    <recommendedName>
        <fullName evidence="5">Carboxylesterase type B domain-containing protein</fullName>
    </recommendedName>
</protein>
<name>A0A9P6QEX9_9FUNG</name>
<dbReference type="GO" id="GO:0016787">
    <property type="term" value="F:hydrolase activity"/>
    <property type="evidence" value="ECO:0007669"/>
    <property type="project" value="UniProtKB-KW"/>
</dbReference>
<dbReference type="InterPro" id="IPR050309">
    <property type="entry name" value="Type-B_Carboxylest/Lipase"/>
</dbReference>
<evidence type="ECO:0000256" key="1">
    <source>
        <dbReference type="ARBA" id="ARBA00005964"/>
    </source>
</evidence>
<evidence type="ECO:0000256" key="2">
    <source>
        <dbReference type="ARBA" id="ARBA00022801"/>
    </source>
</evidence>
<dbReference type="InterPro" id="IPR002018">
    <property type="entry name" value="CarbesteraseB"/>
</dbReference>
<sequence length="703" mass="75142">MIAKTLTLSCLLAIAAVQTTSAQVLISNETDTTATLTPSTTTLATPTPLSAPTAQDTSSDAPAIDLPILSSAHVLVENNLEKDGAPFPFVILENRRTAGLSKLACGRLGELLYSAQSPSLASVGAMLKANVPTLKEFYVDNGHANDSFTSNCDILTVDDAGKATVSEGSCLRLLPSLCSNVNHHGRVTVMTKLGLITGARDPKGFHFKGIRYAKAPVGNLRFAAPQPITTSWLNTIDATSYGSMCPQATGGEEDCLFMNVFTPKLNANKSSLLPVMFYIHGGSFTSGTGSDPAFSPGNLSSRGQVVVVTFNYRLGVFGFFEREDAGVPRTQVPGNQGVRDMLVALKWVQDNVASFGGDPSRVTIFGESAGGHAVRTLLSMPEAAKGLFHAAISQSDPIDLPFNKVKTASTVVSGGLMTLLGCSDVACVRGKSVQEIMKAQITIVTQAIALAPEESFLELIKPTIDGILIKNQFDQLIAGKDGGVIKVPLIMGTMKDEAIGFLPSLGQSTPMPQPVFGVTLATILGYQRSMVTIGSGLYPIDPTDPDGTRQEEGVFAADYLWICPTQAIARAYAGVSTVYQHQFSRAYSPVRTPNDSCYNKVCHGDSVALMFASPPLINKPDELPWTADDAAMARDVIDRWTFFARTLGNPNPAGRAPEWPKYTAAAQNVYMHDKTPSINANGLRLQFCGFIEQYLKFDYQIKA</sequence>
<organism evidence="6 7">
    <name type="scientific">Actinomortierella ambigua</name>
    <dbReference type="NCBI Taxonomy" id="1343610"/>
    <lineage>
        <taxon>Eukaryota</taxon>
        <taxon>Fungi</taxon>
        <taxon>Fungi incertae sedis</taxon>
        <taxon>Mucoromycota</taxon>
        <taxon>Mortierellomycotina</taxon>
        <taxon>Mortierellomycetes</taxon>
        <taxon>Mortierellales</taxon>
        <taxon>Mortierellaceae</taxon>
        <taxon>Actinomortierella</taxon>
    </lineage>
</organism>
<dbReference type="EMBL" id="JAAAJB010000081">
    <property type="protein sequence ID" value="KAG0267120.1"/>
    <property type="molecule type" value="Genomic_DNA"/>
</dbReference>
<dbReference type="Proteomes" id="UP000807716">
    <property type="component" value="Unassembled WGS sequence"/>
</dbReference>
<reference evidence="6" key="1">
    <citation type="journal article" date="2020" name="Fungal Divers.">
        <title>Resolving the Mortierellaceae phylogeny through synthesis of multi-gene phylogenetics and phylogenomics.</title>
        <authorList>
            <person name="Vandepol N."/>
            <person name="Liber J."/>
            <person name="Desiro A."/>
            <person name="Na H."/>
            <person name="Kennedy M."/>
            <person name="Barry K."/>
            <person name="Grigoriev I.V."/>
            <person name="Miller A.N."/>
            <person name="O'Donnell K."/>
            <person name="Stajich J.E."/>
            <person name="Bonito G."/>
        </authorList>
    </citation>
    <scope>NUCLEOTIDE SEQUENCE</scope>
    <source>
        <strain evidence="6">BC1065</strain>
    </source>
</reference>
<evidence type="ECO:0000259" key="5">
    <source>
        <dbReference type="Pfam" id="PF00135"/>
    </source>
</evidence>
<dbReference type="Pfam" id="PF00135">
    <property type="entry name" value="COesterase"/>
    <property type="match status" value="1"/>
</dbReference>
<proteinExistence type="inferred from homology"/>
<keyword evidence="2" id="KW-0378">Hydrolase</keyword>
<evidence type="ECO:0000256" key="3">
    <source>
        <dbReference type="SAM" id="MobiDB-lite"/>
    </source>
</evidence>
<evidence type="ECO:0000313" key="6">
    <source>
        <dbReference type="EMBL" id="KAG0267120.1"/>
    </source>
</evidence>
<feature type="domain" description="Carboxylesterase type B" evidence="5">
    <location>
        <begin position="188"/>
        <end position="686"/>
    </location>
</feature>
<keyword evidence="4" id="KW-0732">Signal</keyword>
<evidence type="ECO:0000313" key="7">
    <source>
        <dbReference type="Proteomes" id="UP000807716"/>
    </source>
</evidence>
<dbReference type="PANTHER" id="PTHR11559">
    <property type="entry name" value="CARBOXYLESTERASE"/>
    <property type="match status" value="1"/>
</dbReference>
<feature type="chain" id="PRO_5040441394" description="Carboxylesterase type B domain-containing protein" evidence="4">
    <location>
        <begin position="23"/>
        <end position="703"/>
    </location>
</feature>
<dbReference type="PROSITE" id="PS00122">
    <property type="entry name" value="CARBOXYLESTERASE_B_1"/>
    <property type="match status" value="1"/>
</dbReference>
<dbReference type="SUPFAM" id="SSF53474">
    <property type="entry name" value="alpha/beta-Hydrolases"/>
    <property type="match status" value="1"/>
</dbReference>
<evidence type="ECO:0000256" key="4">
    <source>
        <dbReference type="SAM" id="SignalP"/>
    </source>
</evidence>
<accession>A0A9P6QEX9</accession>
<feature type="region of interest" description="Disordered" evidence="3">
    <location>
        <begin position="35"/>
        <end position="58"/>
    </location>
</feature>
<feature type="compositionally biased region" description="Low complexity" evidence="3">
    <location>
        <begin position="35"/>
        <end position="54"/>
    </location>
</feature>
<gene>
    <name evidence="6" type="ORF">DFQ27_009140</name>
</gene>
<comment type="similarity">
    <text evidence="1">Belongs to the type-B carboxylesterase/lipase family.</text>
</comment>
<dbReference type="InterPro" id="IPR029058">
    <property type="entry name" value="AB_hydrolase_fold"/>
</dbReference>
<keyword evidence="7" id="KW-1185">Reference proteome</keyword>
<dbReference type="AlphaFoldDB" id="A0A9P6QEX9"/>
<dbReference type="InterPro" id="IPR019826">
    <property type="entry name" value="Carboxylesterase_B_AS"/>
</dbReference>